<evidence type="ECO:0000313" key="2">
    <source>
        <dbReference type="EMBL" id="VVA94141.1"/>
    </source>
</evidence>
<accession>A0A565AXL1</accession>
<dbReference type="InterPro" id="IPR025836">
    <property type="entry name" value="Zn_knuckle_CX2CX4HX4C"/>
</dbReference>
<dbReference type="OrthoDB" id="1113025at2759"/>
<sequence>MLVSLASNIGHYETYEIITAAARVRVQVNGLMPLITSSTIEFNTGEEVVAELVYEKLEKHYSNCIMLDHEIKDCPQAEKVPHLSATRKQDRLK</sequence>
<evidence type="ECO:0000313" key="3">
    <source>
        <dbReference type="Proteomes" id="UP000489600"/>
    </source>
</evidence>
<protein>
    <recommendedName>
        <fullName evidence="1">Zinc knuckle CX2CX4HX4C domain-containing protein</fullName>
    </recommendedName>
</protein>
<dbReference type="Pfam" id="PF14392">
    <property type="entry name" value="zf-CCHC_4"/>
    <property type="match status" value="1"/>
</dbReference>
<dbReference type="EMBL" id="CABITT030000002">
    <property type="protein sequence ID" value="VVA94141.1"/>
    <property type="molecule type" value="Genomic_DNA"/>
</dbReference>
<gene>
    <name evidence="2" type="ORF">ANE_LOCUS4586</name>
</gene>
<feature type="domain" description="Zinc knuckle CX2CX4HX4C" evidence="1">
    <location>
        <begin position="33"/>
        <end position="75"/>
    </location>
</feature>
<comment type="caution">
    <text evidence="2">The sequence shown here is derived from an EMBL/GenBank/DDBJ whole genome shotgun (WGS) entry which is preliminary data.</text>
</comment>
<reference evidence="2" key="1">
    <citation type="submission" date="2019-07" db="EMBL/GenBank/DDBJ databases">
        <authorList>
            <person name="Dittberner H."/>
        </authorList>
    </citation>
    <scope>NUCLEOTIDE SEQUENCE [LARGE SCALE GENOMIC DNA]</scope>
</reference>
<name>A0A565AXL1_9BRAS</name>
<organism evidence="2 3">
    <name type="scientific">Arabis nemorensis</name>
    <dbReference type="NCBI Taxonomy" id="586526"/>
    <lineage>
        <taxon>Eukaryota</taxon>
        <taxon>Viridiplantae</taxon>
        <taxon>Streptophyta</taxon>
        <taxon>Embryophyta</taxon>
        <taxon>Tracheophyta</taxon>
        <taxon>Spermatophyta</taxon>
        <taxon>Magnoliopsida</taxon>
        <taxon>eudicotyledons</taxon>
        <taxon>Gunneridae</taxon>
        <taxon>Pentapetalae</taxon>
        <taxon>rosids</taxon>
        <taxon>malvids</taxon>
        <taxon>Brassicales</taxon>
        <taxon>Brassicaceae</taxon>
        <taxon>Arabideae</taxon>
        <taxon>Arabis</taxon>
    </lineage>
</organism>
<dbReference type="AlphaFoldDB" id="A0A565AXL1"/>
<dbReference type="Proteomes" id="UP000489600">
    <property type="component" value="Unassembled WGS sequence"/>
</dbReference>
<proteinExistence type="predicted"/>
<evidence type="ECO:0000259" key="1">
    <source>
        <dbReference type="Pfam" id="PF14392"/>
    </source>
</evidence>
<keyword evidence="3" id="KW-1185">Reference proteome</keyword>